<keyword evidence="2" id="KW-0808">Transferase</keyword>
<dbReference type="InterPro" id="IPR029044">
    <property type="entry name" value="Nucleotide-diphossugar_trans"/>
</dbReference>
<dbReference type="PANTHER" id="PTHR43777:SF1">
    <property type="entry name" value="MOLYBDENUM COFACTOR CYTIDYLYLTRANSFERASE"/>
    <property type="match status" value="1"/>
</dbReference>
<organism evidence="2 3">
    <name type="scientific">Costertonia aggregata</name>
    <dbReference type="NCBI Taxonomy" id="343403"/>
    <lineage>
        <taxon>Bacteria</taxon>
        <taxon>Pseudomonadati</taxon>
        <taxon>Bacteroidota</taxon>
        <taxon>Flavobacteriia</taxon>
        <taxon>Flavobacteriales</taxon>
        <taxon>Flavobacteriaceae</taxon>
        <taxon>Costertonia</taxon>
    </lineage>
</organism>
<dbReference type="PANTHER" id="PTHR43777">
    <property type="entry name" value="MOLYBDENUM COFACTOR CYTIDYLYLTRANSFERASE"/>
    <property type="match status" value="1"/>
</dbReference>
<dbReference type="InterPro" id="IPR025877">
    <property type="entry name" value="MobA-like_NTP_Trfase"/>
</dbReference>
<sequence length="201" mass="22159">MSAFKNDIPALILAAGASTRMGQPKQLLPWGNSSLLQHAIKVVKASKCNNIYLVLGANSSLIEDTITDPDVTIINNETWKLGLGNSIAVGIRKINALESPNGILIMLADQPFIDQAHLDRLIHTFQHGKKNIIATLYHQKNGVPALFHSTYFSELVQLNDDFGAKGIINTYKNDVVSIASQNNSIDIDTLDEYKYLINKMK</sequence>
<dbReference type="Pfam" id="PF12804">
    <property type="entry name" value="NTP_transf_3"/>
    <property type="match status" value="1"/>
</dbReference>
<keyword evidence="3" id="KW-1185">Reference proteome</keyword>
<dbReference type="CDD" id="cd04182">
    <property type="entry name" value="GT_2_like_f"/>
    <property type="match status" value="1"/>
</dbReference>
<dbReference type="Gene3D" id="3.90.550.10">
    <property type="entry name" value="Spore Coat Polysaccharide Biosynthesis Protein SpsA, Chain A"/>
    <property type="match status" value="1"/>
</dbReference>
<proteinExistence type="predicted"/>
<accession>A0A7H9AUD0</accession>
<protein>
    <submittedName>
        <fullName evidence="2">Nucleotidyltransferase family protein</fullName>
    </submittedName>
</protein>
<dbReference type="KEGG" id="cagg:HYG79_16645"/>
<evidence type="ECO:0000313" key="3">
    <source>
        <dbReference type="Proteomes" id="UP000509302"/>
    </source>
</evidence>
<evidence type="ECO:0000313" key="2">
    <source>
        <dbReference type="EMBL" id="QLG46912.1"/>
    </source>
</evidence>
<gene>
    <name evidence="2" type="ORF">HYG79_16645</name>
</gene>
<dbReference type="EMBL" id="CP058595">
    <property type="protein sequence ID" value="QLG46912.1"/>
    <property type="molecule type" value="Genomic_DNA"/>
</dbReference>
<reference evidence="2 3" key="1">
    <citation type="journal article" date="2006" name="Int. J. Syst. Evol. Microbiol.">
        <title>Costertonia aggregata gen. nov., sp. nov., a mesophilic marine bacterium of the family Flavobacteriaceae, isolated from a mature biofilm.</title>
        <authorList>
            <person name="Kwon K.K."/>
            <person name="Lee Y.K."/>
            <person name="Lee H.K."/>
        </authorList>
    </citation>
    <scope>NUCLEOTIDE SEQUENCE [LARGE SCALE GENOMIC DNA]</scope>
    <source>
        <strain evidence="2 3">KCCM 42265</strain>
    </source>
</reference>
<dbReference type="SUPFAM" id="SSF53448">
    <property type="entry name" value="Nucleotide-diphospho-sugar transferases"/>
    <property type="match status" value="1"/>
</dbReference>
<feature type="domain" description="MobA-like NTP transferase" evidence="1">
    <location>
        <begin position="10"/>
        <end position="171"/>
    </location>
</feature>
<dbReference type="Proteomes" id="UP000509302">
    <property type="component" value="Chromosome"/>
</dbReference>
<dbReference type="RefSeq" id="WP_179243191.1">
    <property type="nucleotide sequence ID" value="NZ_CP058595.1"/>
</dbReference>
<name>A0A7H9AUD0_9FLAO</name>
<dbReference type="GO" id="GO:0016779">
    <property type="term" value="F:nucleotidyltransferase activity"/>
    <property type="evidence" value="ECO:0007669"/>
    <property type="project" value="UniProtKB-ARBA"/>
</dbReference>
<dbReference type="AlphaFoldDB" id="A0A7H9AUD0"/>
<evidence type="ECO:0000259" key="1">
    <source>
        <dbReference type="Pfam" id="PF12804"/>
    </source>
</evidence>